<keyword evidence="2" id="KW-1185">Reference proteome</keyword>
<dbReference type="AlphaFoldDB" id="A0AAX1NEW3"/>
<organism evidence="1 2">
    <name type="scientific">Flammeovirga yaeyamensis</name>
    <dbReference type="NCBI Taxonomy" id="367791"/>
    <lineage>
        <taxon>Bacteria</taxon>
        <taxon>Pseudomonadati</taxon>
        <taxon>Bacteroidota</taxon>
        <taxon>Cytophagia</taxon>
        <taxon>Cytophagales</taxon>
        <taxon>Flammeovirgaceae</taxon>
        <taxon>Flammeovirga</taxon>
    </lineage>
</organism>
<dbReference type="EMBL" id="CP076133">
    <property type="protein sequence ID" value="QWG05047.1"/>
    <property type="molecule type" value="Genomic_DNA"/>
</dbReference>
<name>A0AAX1NEW3_9BACT</name>
<dbReference type="KEGG" id="fya:KMW28_21730"/>
<sequence length="310" mass="34792">MKKNIFASLILATGIFASCQNSTNDETSEENTYVPIENPDATAYITEVLDFSPAPGQFLNKVDNDLDTKENIVGDTYMFISLGTFGGSVTFKFDHSIMNKEGDDLAIYGNPFEGSSEPGIVMVCQDLNHNGVPDENEPWYQLKGSEFNKTETQHDVRVTYYKPEAEDDTHIIKYKKEYAGQVEEGELDFRPVIPWHPQPMFPSFYEEDEISFTGTLLASNVTEEDGVYYNNAYDWGYADNKGYEQEGILRSADLFDISNAVDKNGQSVDLIAVDFVKVYTATIDINGRIGERSTEVFKAADISLLPQEEN</sequence>
<accession>A0AAX1NEW3</accession>
<proteinExistence type="predicted"/>
<reference evidence="1 2" key="1">
    <citation type="submission" date="2021-05" db="EMBL/GenBank/DDBJ databases">
        <title>Comparative genomic studies on the polysaccharide-degrading batcterial strains of the Flammeovirga genus.</title>
        <authorList>
            <person name="Zewei F."/>
            <person name="Zheng Z."/>
            <person name="Yu L."/>
            <person name="Ruyue G."/>
            <person name="Yanhong M."/>
            <person name="Yuanyuan C."/>
            <person name="Jingyan G."/>
            <person name="Wenjun H."/>
        </authorList>
    </citation>
    <scope>NUCLEOTIDE SEQUENCE [LARGE SCALE GENOMIC DNA]</scope>
    <source>
        <strain evidence="1 2">NBRC:100898</strain>
    </source>
</reference>
<evidence type="ECO:0008006" key="3">
    <source>
        <dbReference type="Google" id="ProtNLM"/>
    </source>
</evidence>
<dbReference type="PROSITE" id="PS51257">
    <property type="entry name" value="PROKAR_LIPOPROTEIN"/>
    <property type="match status" value="1"/>
</dbReference>
<evidence type="ECO:0000313" key="1">
    <source>
        <dbReference type="EMBL" id="QWG05047.1"/>
    </source>
</evidence>
<evidence type="ECO:0000313" key="2">
    <source>
        <dbReference type="Proteomes" id="UP000678679"/>
    </source>
</evidence>
<dbReference type="RefSeq" id="WP_169662270.1">
    <property type="nucleotide sequence ID" value="NZ_CP076133.1"/>
</dbReference>
<dbReference type="Proteomes" id="UP000678679">
    <property type="component" value="Chromosome 2"/>
</dbReference>
<gene>
    <name evidence="1" type="ORF">KMW28_21730</name>
</gene>
<protein>
    <recommendedName>
        <fullName evidence="3">PKD domain-containing protein</fullName>
    </recommendedName>
</protein>